<dbReference type="Gene3D" id="3.40.50.300">
    <property type="entry name" value="P-loop containing nucleotide triphosphate hydrolases"/>
    <property type="match status" value="1"/>
</dbReference>
<dbReference type="SUPFAM" id="SSF52540">
    <property type="entry name" value="P-loop containing nucleoside triphosphate hydrolases"/>
    <property type="match status" value="1"/>
</dbReference>
<dbReference type="SUPFAM" id="SSF50465">
    <property type="entry name" value="EF-Tu/eEF-1alpha/eIF2-gamma C-terminal domain"/>
    <property type="match status" value="1"/>
</dbReference>
<evidence type="ECO:0000256" key="5">
    <source>
        <dbReference type="ARBA" id="ARBA00022741"/>
    </source>
</evidence>
<dbReference type="CDD" id="cd01883">
    <property type="entry name" value="EF1_alpha"/>
    <property type="match status" value="1"/>
</dbReference>
<comment type="similarity">
    <text evidence="2">Belongs to the TRAFAC class translation factor GTPase superfamily. Classic translation factor GTPase family. EF-Tu/EF-1A subfamily.</text>
</comment>
<organism evidence="13">
    <name type="scientific">Photinus pyralis</name>
    <name type="common">Common eastern firefly</name>
    <name type="synonym">Lampyris pyralis</name>
    <dbReference type="NCBI Taxonomy" id="7054"/>
    <lineage>
        <taxon>Eukaryota</taxon>
        <taxon>Metazoa</taxon>
        <taxon>Ecdysozoa</taxon>
        <taxon>Arthropoda</taxon>
        <taxon>Hexapoda</taxon>
        <taxon>Insecta</taxon>
        <taxon>Pterygota</taxon>
        <taxon>Neoptera</taxon>
        <taxon>Endopterygota</taxon>
        <taxon>Coleoptera</taxon>
        <taxon>Polyphaga</taxon>
        <taxon>Elateriformia</taxon>
        <taxon>Elateroidea</taxon>
        <taxon>Lampyridae</taxon>
        <taxon>Lampyrinae</taxon>
        <taxon>Photinus</taxon>
    </lineage>
</organism>
<dbReference type="PRINTS" id="PR00315">
    <property type="entry name" value="ELONGATNFCT"/>
</dbReference>
<dbReference type="Gene3D" id="2.40.30.10">
    <property type="entry name" value="Translation factors"/>
    <property type="match status" value="2"/>
</dbReference>
<dbReference type="InterPro" id="IPR004161">
    <property type="entry name" value="EFTu-like_2"/>
</dbReference>
<dbReference type="InParanoid" id="A0A1Y1M780"/>
<evidence type="ECO:0000256" key="7">
    <source>
        <dbReference type="ARBA" id="ARBA00022845"/>
    </source>
</evidence>
<evidence type="ECO:0000313" key="15">
    <source>
        <dbReference type="Proteomes" id="UP000327044"/>
    </source>
</evidence>
<keyword evidence="9" id="KW-0342">GTP-binding</keyword>
<evidence type="ECO:0000256" key="6">
    <source>
        <dbReference type="ARBA" id="ARBA00022801"/>
    </source>
</evidence>
<evidence type="ECO:0000256" key="8">
    <source>
        <dbReference type="ARBA" id="ARBA00022917"/>
    </source>
</evidence>
<keyword evidence="8" id="KW-0648">Protein biosynthesis</keyword>
<evidence type="ECO:0000256" key="4">
    <source>
        <dbReference type="ARBA" id="ARBA00022553"/>
    </source>
</evidence>
<dbReference type="CDD" id="cd16267">
    <property type="entry name" value="HBS1-like_II"/>
    <property type="match status" value="1"/>
</dbReference>
<dbReference type="GO" id="GO:0005525">
    <property type="term" value="F:GTP binding"/>
    <property type="evidence" value="ECO:0007669"/>
    <property type="project" value="UniProtKB-KW"/>
</dbReference>
<evidence type="ECO:0000256" key="9">
    <source>
        <dbReference type="ARBA" id="ARBA00023134"/>
    </source>
</evidence>
<keyword evidence="7" id="KW-0810">Translation regulation</keyword>
<gene>
    <name evidence="14" type="ORF">PPYR_14601</name>
</gene>
<dbReference type="Pfam" id="PF03144">
    <property type="entry name" value="GTP_EFTU_D2"/>
    <property type="match status" value="1"/>
</dbReference>
<dbReference type="CDD" id="cd04093">
    <property type="entry name" value="HBS1_C_III"/>
    <property type="match status" value="1"/>
</dbReference>
<dbReference type="EMBL" id="GEZM01041788">
    <property type="protein sequence ID" value="JAV80158.1"/>
    <property type="molecule type" value="Transcribed_RNA"/>
</dbReference>
<feature type="compositionally biased region" description="Polar residues" evidence="11">
    <location>
        <begin position="173"/>
        <end position="182"/>
    </location>
</feature>
<dbReference type="GO" id="GO:0006417">
    <property type="term" value="P:regulation of translation"/>
    <property type="evidence" value="ECO:0007669"/>
    <property type="project" value="UniProtKB-KW"/>
</dbReference>
<dbReference type="AlphaFoldDB" id="A0A1Y1M780"/>
<evidence type="ECO:0000313" key="13">
    <source>
        <dbReference type="EMBL" id="JAV80155.1"/>
    </source>
</evidence>
<dbReference type="InterPro" id="IPR054696">
    <property type="entry name" value="GTP-eEF1A_C"/>
</dbReference>
<dbReference type="InterPro" id="IPR037189">
    <property type="entry name" value="HBS1-like_N_sf"/>
</dbReference>
<dbReference type="Pfam" id="PF00009">
    <property type="entry name" value="GTP_EFTU"/>
    <property type="match status" value="1"/>
</dbReference>
<dbReference type="GO" id="GO:0006412">
    <property type="term" value="P:translation"/>
    <property type="evidence" value="ECO:0007669"/>
    <property type="project" value="UniProtKB-KW"/>
</dbReference>
<feature type="domain" description="Tr-type G" evidence="12">
    <location>
        <begin position="222"/>
        <end position="448"/>
    </location>
</feature>
<dbReference type="InterPro" id="IPR050100">
    <property type="entry name" value="TRAFAC_GTPase_members"/>
</dbReference>
<name>A0A1Y1M780_PHOPY</name>
<dbReference type="FunFam" id="2.40.30.10:FF:000020">
    <property type="entry name" value="Translation elongation factor EF-1"/>
    <property type="match status" value="1"/>
</dbReference>
<dbReference type="Gene3D" id="1.10.8.10">
    <property type="entry name" value="DNA helicase RuvA subunit, C-terminal domain"/>
    <property type="match status" value="1"/>
</dbReference>
<sequence length="648" mass="71669">MSRHRNIRSINVNEEYEGYDDVYGHSVEDDYCVSPSEAAFVYDREGSKSKQKISAFFQSVTEENEEPESREANLSEIDKARLESCIEQINQVLGCGISRQELINIILLYNFNVEKAINFILGCPQYKHVTEKKAAAIPKDVDSSNIKVVTPGPKTTNVTKGFDLVQKEVTRLNVTPRSQSPASGRVTPVNAPDQNDETKGAKQKDSKLDANEQYKKERGGAKENLYMVVIGHVDAGKSTLMGHLLCALGQVNQKTMHKYEQESRKVGKQSFMYAWVLDETGEERNRGITMDVGRSQFETETKLVTLLDAPGHKDFIPNMISGAGQADVALLVVDATRGEFETGFDFGGQTREHALLVRSLGVGQLAVAINKLDTVMWSQERFNEIVQKLKVFLKHAGFKESDVAFVPCSGLTGQNLIRKPTESELLQWYSGPCLLDVIDNFRTPERPVAKPFRFSINDVFKSTGSNFCVSGRVETGTLCLGERVLVCPSRELATVKGLSIEEVSQQTVFAGDQVSVTLSGIDIQNVSIGYILCLPQNPVQIASNFQARIVVFNVTVPITKGYSVVMHHQSLVEPVIVCKLINQLHKSTGEIMNKHPRCLSNNSSATVEIKSSRPLAIELYSECKELGRIMLRVGGVTIAAGLITKIIL</sequence>
<dbReference type="EMBL" id="VVIM01000010">
    <property type="protein sequence ID" value="KAB0792642.1"/>
    <property type="molecule type" value="Genomic_DNA"/>
</dbReference>
<evidence type="ECO:0000256" key="3">
    <source>
        <dbReference type="ARBA" id="ARBA00022490"/>
    </source>
</evidence>
<keyword evidence="15" id="KW-1185">Reference proteome</keyword>
<feature type="compositionally biased region" description="Basic and acidic residues" evidence="11">
    <location>
        <begin position="196"/>
        <end position="216"/>
    </location>
</feature>
<keyword evidence="6" id="KW-0378">Hydrolase</keyword>
<dbReference type="EMBL" id="GEZM01041791">
    <property type="protein sequence ID" value="JAV80155.1"/>
    <property type="molecule type" value="Transcribed_RNA"/>
</dbReference>
<feature type="region of interest" description="Disordered" evidence="11">
    <location>
        <begin position="173"/>
        <end position="216"/>
    </location>
</feature>
<dbReference type="GO" id="GO:0003924">
    <property type="term" value="F:GTPase activity"/>
    <property type="evidence" value="ECO:0007669"/>
    <property type="project" value="InterPro"/>
</dbReference>
<reference evidence="13" key="1">
    <citation type="journal article" date="2016" name="Sci. Rep.">
        <title>Molecular characterization of firefly nuptial gifts: a multi-omics approach sheds light on postcopulatory sexual selection.</title>
        <authorList>
            <person name="Al-Wathiqui N."/>
            <person name="Fallon T.R."/>
            <person name="South A."/>
            <person name="Weng J.K."/>
            <person name="Lewis S.M."/>
        </authorList>
    </citation>
    <scope>NUCLEOTIDE SEQUENCE</scope>
</reference>
<dbReference type="PANTHER" id="PTHR23115">
    <property type="entry name" value="TRANSLATION FACTOR"/>
    <property type="match status" value="1"/>
</dbReference>
<dbReference type="Pfam" id="PF22594">
    <property type="entry name" value="GTP-eEF1A_C"/>
    <property type="match status" value="1"/>
</dbReference>
<comment type="catalytic activity">
    <reaction evidence="10">
        <text>GTP + H2O = GDP + phosphate + H(+)</text>
        <dbReference type="Rhea" id="RHEA:19669"/>
        <dbReference type="ChEBI" id="CHEBI:15377"/>
        <dbReference type="ChEBI" id="CHEBI:15378"/>
        <dbReference type="ChEBI" id="CHEBI:37565"/>
        <dbReference type="ChEBI" id="CHEBI:43474"/>
        <dbReference type="ChEBI" id="CHEBI:58189"/>
    </reaction>
    <physiologicalReaction direction="left-to-right" evidence="10">
        <dbReference type="Rhea" id="RHEA:19670"/>
    </physiologicalReaction>
</comment>
<dbReference type="InterPro" id="IPR009000">
    <property type="entry name" value="Transl_B-barrel_sf"/>
</dbReference>
<accession>A0A1Y1M780</accession>
<dbReference type="FunCoup" id="A0A1Y1M780">
    <property type="interactions" value="1579"/>
</dbReference>
<evidence type="ECO:0000256" key="11">
    <source>
        <dbReference type="SAM" id="MobiDB-lite"/>
    </source>
</evidence>
<dbReference type="SUPFAM" id="SSF109732">
    <property type="entry name" value="HBS1-like domain"/>
    <property type="match status" value="1"/>
</dbReference>
<dbReference type="InterPro" id="IPR027417">
    <property type="entry name" value="P-loop_NTPase"/>
</dbReference>
<dbReference type="InterPro" id="IPR015033">
    <property type="entry name" value="HBS1-like_N"/>
</dbReference>
<proteinExistence type="inferred from homology"/>
<dbReference type="InterPro" id="IPR009001">
    <property type="entry name" value="Transl_elong_EF1A/Init_IF2_C"/>
</dbReference>
<reference evidence="14" key="3">
    <citation type="submission" date="2019-08" db="EMBL/GenBank/DDBJ databases">
        <authorList>
            <consortium name="Photinus pyralis genome working group"/>
            <person name="Fallon T.R."/>
            <person name="Sander Lower S.E."/>
            <person name="Weng J.-K."/>
        </authorList>
    </citation>
    <scope>NUCLEOTIDE SEQUENCE</scope>
    <source>
        <strain evidence="14">1611_PpyrPB1</strain>
        <tissue evidence="14">Whole body</tissue>
    </source>
</reference>
<dbReference type="FunFam" id="2.40.30.10:FF:000070">
    <property type="entry name" value="Translation elongation factor EF-1 subunit"/>
    <property type="match status" value="1"/>
</dbReference>
<keyword evidence="5" id="KW-0547">Nucleotide-binding</keyword>
<protein>
    <recommendedName>
        <fullName evidence="12">Tr-type G domain-containing protein</fullName>
    </recommendedName>
</protein>
<evidence type="ECO:0000256" key="2">
    <source>
        <dbReference type="ARBA" id="ARBA00007249"/>
    </source>
</evidence>
<dbReference type="PROSITE" id="PS51722">
    <property type="entry name" value="G_TR_2"/>
    <property type="match status" value="1"/>
</dbReference>
<dbReference type="InterPro" id="IPR000795">
    <property type="entry name" value="T_Tr_GTP-bd_dom"/>
</dbReference>
<dbReference type="OrthoDB" id="342024at2759"/>
<evidence type="ECO:0000256" key="10">
    <source>
        <dbReference type="ARBA" id="ARBA00049117"/>
    </source>
</evidence>
<comment type="subcellular location">
    <subcellularLocation>
        <location evidence="1">Cytoplasm</location>
    </subcellularLocation>
</comment>
<dbReference type="Proteomes" id="UP000327044">
    <property type="component" value="Unassembled WGS sequence"/>
</dbReference>
<reference evidence="14 15" key="2">
    <citation type="journal article" date="2018" name="Elife">
        <title>Firefly genomes illuminate parallel origins of bioluminescence in beetles.</title>
        <authorList>
            <person name="Fallon T.R."/>
            <person name="Lower S.E."/>
            <person name="Chang C.H."/>
            <person name="Bessho-Uehara M."/>
            <person name="Martin G.J."/>
            <person name="Bewick A.J."/>
            <person name="Behringer M."/>
            <person name="Debat H.J."/>
            <person name="Wong I."/>
            <person name="Day J.C."/>
            <person name="Suvorov A."/>
            <person name="Silva C.J."/>
            <person name="Stanger-Hall K.F."/>
            <person name="Hall D.W."/>
            <person name="Schmitz R.J."/>
            <person name="Nelson D.R."/>
            <person name="Lewis S.M."/>
            <person name="Shigenobu S."/>
            <person name="Bybee S.M."/>
            <person name="Larracuente A.M."/>
            <person name="Oba Y."/>
            <person name="Weng J.K."/>
        </authorList>
    </citation>
    <scope>NUCLEOTIDE SEQUENCE [LARGE SCALE GENOMIC DNA]</scope>
    <source>
        <strain evidence="14">1611_PpyrPB1</strain>
        <tissue evidence="14">Whole body</tissue>
    </source>
</reference>
<dbReference type="FunFam" id="3.40.50.300:FF:000204">
    <property type="entry name" value="Translation elongation factor Tu"/>
    <property type="match status" value="1"/>
</dbReference>
<keyword evidence="3" id="KW-0963">Cytoplasm</keyword>
<dbReference type="Pfam" id="PF08938">
    <property type="entry name" value="HBS1_N"/>
    <property type="match status" value="1"/>
</dbReference>
<keyword evidence="4" id="KW-0597">Phosphoprotein</keyword>
<evidence type="ECO:0000256" key="1">
    <source>
        <dbReference type="ARBA" id="ARBA00004496"/>
    </source>
</evidence>
<dbReference type="SUPFAM" id="SSF50447">
    <property type="entry name" value="Translation proteins"/>
    <property type="match status" value="1"/>
</dbReference>
<dbReference type="GO" id="GO:0005737">
    <property type="term" value="C:cytoplasm"/>
    <property type="evidence" value="ECO:0007669"/>
    <property type="project" value="UniProtKB-SubCell"/>
</dbReference>
<evidence type="ECO:0000313" key="14">
    <source>
        <dbReference type="EMBL" id="KAB0792642.1"/>
    </source>
</evidence>
<evidence type="ECO:0000259" key="12">
    <source>
        <dbReference type="PROSITE" id="PS51722"/>
    </source>
</evidence>